<dbReference type="PANTHER" id="PTHR13600">
    <property type="entry name" value="LEUCINE CARBOXYL METHYLTRANSFERASE"/>
    <property type="match status" value="1"/>
</dbReference>
<evidence type="ECO:0000256" key="1">
    <source>
        <dbReference type="ARBA" id="ARBA00000724"/>
    </source>
</evidence>
<keyword evidence="3 6" id="KW-0489">Methyltransferase</keyword>
<name>A0A7S4L548_9EUKA</name>
<gene>
    <name evidence="8" type="ORF">NAES01612_LOCUS15719</name>
</gene>
<dbReference type="PANTHER" id="PTHR13600:SF21">
    <property type="entry name" value="LEUCINE CARBOXYL METHYLTRANSFERASE 1"/>
    <property type="match status" value="1"/>
</dbReference>
<dbReference type="SUPFAM" id="SSF53335">
    <property type="entry name" value="S-adenosyl-L-methionine-dependent methyltransferases"/>
    <property type="match status" value="1"/>
</dbReference>
<organism evidence="8">
    <name type="scientific">Paramoeba aestuarina</name>
    <dbReference type="NCBI Taxonomy" id="180227"/>
    <lineage>
        <taxon>Eukaryota</taxon>
        <taxon>Amoebozoa</taxon>
        <taxon>Discosea</taxon>
        <taxon>Flabellinia</taxon>
        <taxon>Dactylopodida</taxon>
        <taxon>Paramoebidae</taxon>
        <taxon>Paramoeba</taxon>
    </lineage>
</organism>
<evidence type="ECO:0000256" key="7">
    <source>
        <dbReference type="PIRSR" id="PIRSR016305-1"/>
    </source>
</evidence>
<keyword evidence="4 6" id="KW-0808">Transferase</keyword>
<accession>A0A7S4L548</accession>
<evidence type="ECO:0000256" key="6">
    <source>
        <dbReference type="PIRNR" id="PIRNR016305"/>
    </source>
</evidence>
<dbReference type="InterPro" id="IPR016651">
    <property type="entry name" value="LCMT1"/>
</dbReference>
<feature type="binding site" evidence="7">
    <location>
        <begin position="175"/>
        <end position="176"/>
    </location>
    <ligand>
        <name>S-adenosyl-L-methionine</name>
        <dbReference type="ChEBI" id="CHEBI:59789"/>
    </ligand>
</feature>
<feature type="binding site" evidence="7">
    <location>
        <position position="96"/>
    </location>
    <ligand>
        <name>S-adenosyl-L-methionine</name>
        <dbReference type="ChEBI" id="CHEBI:59789"/>
    </ligand>
</feature>
<protein>
    <recommendedName>
        <fullName evidence="6">Leucine carboxyl methyltransferase 1</fullName>
        <ecNumber evidence="6">2.1.1.233</ecNumber>
    </recommendedName>
</protein>
<feature type="binding site" evidence="7">
    <location>
        <position position="68"/>
    </location>
    <ligand>
        <name>S-adenosyl-L-methionine</name>
        <dbReference type="ChEBI" id="CHEBI:59789"/>
    </ligand>
</feature>
<evidence type="ECO:0000256" key="3">
    <source>
        <dbReference type="ARBA" id="ARBA00022603"/>
    </source>
</evidence>
<evidence type="ECO:0000256" key="4">
    <source>
        <dbReference type="ARBA" id="ARBA00022679"/>
    </source>
</evidence>
<dbReference type="AlphaFoldDB" id="A0A7S4L548"/>
<dbReference type="PIRSF" id="PIRSF016305">
    <property type="entry name" value="LCM_mtfrase"/>
    <property type="match status" value="1"/>
</dbReference>
<comment type="function">
    <text evidence="6">Methylates the carboxyl group of the C-terminal leucine residue of protein phosphatase 2A catalytic subunits to form alpha-leucine ester residues.</text>
</comment>
<dbReference type="EMBL" id="HBKR01023954">
    <property type="protein sequence ID" value="CAE2315329.1"/>
    <property type="molecule type" value="Transcribed_RNA"/>
</dbReference>
<dbReference type="Pfam" id="PF04072">
    <property type="entry name" value="LCM"/>
    <property type="match status" value="1"/>
</dbReference>
<dbReference type="GO" id="GO:0032259">
    <property type="term" value="P:methylation"/>
    <property type="evidence" value="ECO:0007669"/>
    <property type="project" value="UniProtKB-KW"/>
</dbReference>
<proteinExistence type="inferred from homology"/>
<reference evidence="8" key="1">
    <citation type="submission" date="2021-01" db="EMBL/GenBank/DDBJ databases">
        <authorList>
            <person name="Corre E."/>
            <person name="Pelletier E."/>
            <person name="Niang G."/>
            <person name="Scheremetjew M."/>
            <person name="Finn R."/>
            <person name="Kale V."/>
            <person name="Holt S."/>
            <person name="Cochrane G."/>
            <person name="Meng A."/>
            <person name="Brown T."/>
            <person name="Cohen L."/>
        </authorList>
    </citation>
    <scope>NUCLEOTIDE SEQUENCE</scope>
    <source>
        <strain evidence="8">SoJaBio B1-5/56/2</strain>
    </source>
</reference>
<keyword evidence="5 6" id="KW-0949">S-adenosyl-L-methionine</keyword>
<dbReference type="GO" id="GO:0018423">
    <property type="term" value="F:protein C-terminal leucine carboxyl O-methyltransferase activity"/>
    <property type="evidence" value="ECO:0007669"/>
    <property type="project" value="UniProtKB-EC"/>
</dbReference>
<dbReference type="InterPro" id="IPR029063">
    <property type="entry name" value="SAM-dependent_MTases_sf"/>
</dbReference>
<comment type="similarity">
    <text evidence="2 6">Belongs to the methyltransferase superfamily. LCMT family.</text>
</comment>
<evidence type="ECO:0000313" key="8">
    <source>
        <dbReference type="EMBL" id="CAE2315329.1"/>
    </source>
</evidence>
<dbReference type="EC" id="2.1.1.233" evidence="6"/>
<dbReference type="Gene3D" id="3.40.50.150">
    <property type="entry name" value="Vaccinia Virus protein VP39"/>
    <property type="match status" value="1"/>
</dbReference>
<dbReference type="InterPro" id="IPR007213">
    <property type="entry name" value="Ppm1/Ppm2/Tcmp"/>
</dbReference>
<comment type="catalytic activity">
    <reaction evidence="1 6">
        <text>[phosphatase 2A protein]-C-terminal L-leucine + S-adenosyl-L-methionine = [phosphatase 2A protein]-C-terminal L-leucine methyl ester + S-adenosyl-L-homocysteine</text>
        <dbReference type="Rhea" id="RHEA:48544"/>
        <dbReference type="Rhea" id="RHEA-COMP:12134"/>
        <dbReference type="Rhea" id="RHEA-COMP:12135"/>
        <dbReference type="ChEBI" id="CHEBI:57856"/>
        <dbReference type="ChEBI" id="CHEBI:59789"/>
        <dbReference type="ChEBI" id="CHEBI:90516"/>
        <dbReference type="ChEBI" id="CHEBI:90517"/>
        <dbReference type="EC" id="2.1.1.233"/>
    </reaction>
</comment>
<feature type="binding site" evidence="7">
    <location>
        <position position="201"/>
    </location>
    <ligand>
        <name>S-adenosyl-L-methionine</name>
        <dbReference type="ChEBI" id="CHEBI:59789"/>
    </ligand>
</feature>
<evidence type="ECO:0000256" key="2">
    <source>
        <dbReference type="ARBA" id="ARBA00010703"/>
    </source>
</evidence>
<sequence length="341" mass="38553">MEKADEAVRQTNDSATANKLVCVSKGYFADPFITLFSPPAPAHAAPPPAGAPTTKPPNPLMNRGYWSRVRAVETLVQWFLDSDMGGESRRQIVNLGAGFDTAFFRLLKNKKIKKDTYWLELDFAEVVSKKKNVIGRSKVIKDLFEAEGVELRGNGQQKAKEGEGKGVVYQIVESDLRSLGKGEEEGLEGLEKGVPTLFMSECVLAYLDAGDGTRIIEWAGKTFQNSFFICYEQILPDDSFGKMMIHNLHERGCDLRSIKDFPDLSTQKLRYKNSGWGAVFAKDMYDYYYQDIEADERSRAEKLEWLDELEEWVLIQRHYCIVLAVRDESLVKSSGFKAPMK</sequence>
<evidence type="ECO:0000256" key="5">
    <source>
        <dbReference type="ARBA" id="ARBA00022691"/>
    </source>
</evidence>